<dbReference type="Pfam" id="PF00085">
    <property type="entry name" value="Thioredoxin"/>
    <property type="match status" value="1"/>
</dbReference>
<feature type="domain" description="Thioredoxin" evidence="2">
    <location>
        <begin position="1"/>
        <end position="64"/>
    </location>
</feature>
<evidence type="ECO:0000256" key="1">
    <source>
        <dbReference type="ARBA" id="ARBA00023157"/>
    </source>
</evidence>
<organism evidence="3 4">
    <name type="scientific">Chlamydomonas schloesseri</name>
    <dbReference type="NCBI Taxonomy" id="2026947"/>
    <lineage>
        <taxon>Eukaryota</taxon>
        <taxon>Viridiplantae</taxon>
        <taxon>Chlorophyta</taxon>
        <taxon>core chlorophytes</taxon>
        <taxon>Chlorophyceae</taxon>
        <taxon>CS clade</taxon>
        <taxon>Chlamydomonadales</taxon>
        <taxon>Chlamydomonadaceae</taxon>
        <taxon>Chlamydomonas</taxon>
    </lineage>
</organism>
<gene>
    <name evidence="3" type="ORF">HYH02_014660</name>
</gene>
<protein>
    <recommendedName>
        <fullName evidence="2">Thioredoxin domain-containing protein</fullName>
    </recommendedName>
</protein>
<dbReference type="AlphaFoldDB" id="A0A835SHB9"/>
<dbReference type="InterPro" id="IPR013766">
    <property type="entry name" value="Thioredoxin_domain"/>
</dbReference>
<dbReference type="Gene3D" id="3.40.30.10">
    <property type="entry name" value="Glutaredoxin"/>
    <property type="match status" value="1"/>
</dbReference>
<dbReference type="PANTHER" id="PTHR46115">
    <property type="entry name" value="THIOREDOXIN-LIKE PROTEIN 1"/>
    <property type="match status" value="1"/>
</dbReference>
<reference evidence="3" key="1">
    <citation type="journal article" date="2020" name="bioRxiv">
        <title>Comparative genomics of Chlamydomonas.</title>
        <authorList>
            <person name="Craig R.J."/>
            <person name="Hasan A.R."/>
            <person name="Ness R.W."/>
            <person name="Keightley P.D."/>
        </authorList>
    </citation>
    <scope>NUCLEOTIDE SEQUENCE</scope>
    <source>
        <strain evidence="3">CCAP 11/173</strain>
    </source>
</reference>
<proteinExistence type="predicted"/>
<evidence type="ECO:0000313" key="4">
    <source>
        <dbReference type="Proteomes" id="UP000613740"/>
    </source>
</evidence>
<evidence type="ECO:0000259" key="2">
    <source>
        <dbReference type="Pfam" id="PF00085"/>
    </source>
</evidence>
<dbReference type="InterPro" id="IPR036249">
    <property type="entry name" value="Thioredoxin-like_sf"/>
</dbReference>
<keyword evidence="1" id="KW-1015">Disulfide bond</keyword>
<sequence length="70" mass="7481">MAPIFEKISNEFPDIVFLKVDVDQQEAVAAECKVSAMPTFIGLVNGKQVDQTVGANESNLRALVAKVASS</sequence>
<keyword evidence="4" id="KW-1185">Reference proteome</keyword>
<dbReference type="CDD" id="cd02947">
    <property type="entry name" value="TRX_family"/>
    <property type="match status" value="1"/>
</dbReference>
<accession>A0A835SHB9</accession>
<dbReference type="OrthoDB" id="2121326at2759"/>
<comment type="caution">
    <text evidence="3">The sequence shown here is derived from an EMBL/GenBank/DDBJ whole genome shotgun (WGS) entry which is preliminary data.</text>
</comment>
<dbReference type="SUPFAM" id="SSF52833">
    <property type="entry name" value="Thioredoxin-like"/>
    <property type="match status" value="1"/>
</dbReference>
<dbReference type="Proteomes" id="UP000613740">
    <property type="component" value="Unassembled WGS sequence"/>
</dbReference>
<name>A0A835SHB9_9CHLO</name>
<dbReference type="EMBL" id="JAEHOD010000103">
    <property type="protein sequence ID" value="KAG2427014.1"/>
    <property type="molecule type" value="Genomic_DNA"/>
</dbReference>
<evidence type="ECO:0000313" key="3">
    <source>
        <dbReference type="EMBL" id="KAG2427014.1"/>
    </source>
</evidence>